<evidence type="ECO:0000313" key="1">
    <source>
        <dbReference type="EMBL" id="MFC5652413.1"/>
    </source>
</evidence>
<dbReference type="SUPFAM" id="SSF141072">
    <property type="entry name" value="CalX-like"/>
    <property type="match status" value="1"/>
</dbReference>
<organism evidence="1 2">
    <name type="scientific">Paenibacillus solisilvae</name>
    <dbReference type="NCBI Taxonomy" id="2486751"/>
    <lineage>
        <taxon>Bacteria</taxon>
        <taxon>Bacillati</taxon>
        <taxon>Bacillota</taxon>
        <taxon>Bacilli</taxon>
        <taxon>Bacillales</taxon>
        <taxon>Paenibacillaceae</taxon>
        <taxon>Paenibacillus</taxon>
    </lineage>
</organism>
<reference evidence="2" key="1">
    <citation type="journal article" date="2019" name="Int. J. Syst. Evol. Microbiol.">
        <title>The Global Catalogue of Microorganisms (GCM) 10K type strain sequencing project: providing services to taxonomists for standard genome sequencing and annotation.</title>
        <authorList>
            <consortium name="The Broad Institute Genomics Platform"/>
            <consortium name="The Broad Institute Genome Sequencing Center for Infectious Disease"/>
            <person name="Wu L."/>
            <person name="Ma J."/>
        </authorList>
    </citation>
    <scope>NUCLEOTIDE SEQUENCE [LARGE SCALE GENOMIC DNA]</scope>
    <source>
        <strain evidence="2">CGMCC 1.3240</strain>
    </source>
</reference>
<dbReference type="InterPro" id="IPR038081">
    <property type="entry name" value="CalX-like_sf"/>
</dbReference>
<gene>
    <name evidence="1" type="ORF">ACFPYJ_25515</name>
</gene>
<evidence type="ECO:0000313" key="2">
    <source>
        <dbReference type="Proteomes" id="UP001596047"/>
    </source>
</evidence>
<comment type="caution">
    <text evidence="1">The sequence shown here is derived from an EMBL/GenBank/DDBJ whole genome shotgun (WGS) entry which is preliminary data.</text>
</comment>
<accession>A0ABW0W4P5</accession>
<sequence length="55" mass="6393">MIFADGEKKKTIEIPILNDTLREYNESFEVHLSAIYPLNGRVSTKVVIYDKDHLK</sequence>
<protein>
    <recommendedName>
        <fullName evidence="3">Calx-beta domain-containing protein</fullName>
    </recommendedName>
</protein>
<evidence type="ECO:0008006" key="3">
    <source>
        <dbReference type="Google" id="ProtNLM"/>
    </source>
</evidence>
<dbReference type="RefSeq" id="WP_379191050.1">
    <property type="nucleotide sequence ID" value="NZ_JBHSOW010000096.1"/>
</dbReference>
<dbReference type="EMBL" id="JBHSOW010000096">
    <property type="protein sequence ID" value="MFC5652413.1"/>
    <property type="molecule type" value="Genomic_DNA"/>
</dbReference>
<name>A0ABW0W4P5_9BACL</name>
<dbReference type="Proteomes" id="UP001596047">
    <property type="component" value="Unassembled WGS sequence"/>
</dbReference>
<proteinExistence type="predicted"/>
<dbReference type="Gene3D" id="2.60.40.2030">
    <property type="match status" value="1"/>
</dbReference>
<keyword evidence="2" id="KW-1185">Reference proteome</keyword>